<keyword evidence="1" id="KW-0175">Coiled coil</keyword>
<evidence type="ECO:0000256" key="1">
    <source>
        <dbReference type="SAM" id="Coils"/>
    </source>
</evidence>
<dbReference type="Gramene" id="PHT86232">
    <property type="protein sequence ID" value="PHT86232"/>
    <property type="gene ID" value="T459_08338"/>
</dbReference>
<organism evidence="2 3">
    <name type="scientific">Capsicum annuum</name>
    <name type="common">Capsicum pepper</name>
    <dbReference type="NCBI Taxonomy" id="4072"/>
    <lineage>
        <taxon>Eukaryota</taxon>
        <taxon>Viridiplantae</taxon>
        <taxon>Streptophyta</taxon>
        <taxon>Embryophyta</taxon>
        <taxon>Tracheophyta</taxon>
        <taxon>Spermatophyta</taxon>
        <taxon>Magnoliopsida</taxon>
        <taxon>eudicotyledons</taxon>
        <taxon>Gunneridae</taxon>
        <taxon>Pentapetalae</taxon>
        <taxon>asterids</taxon>
        <taxon>lamiids</taxon>
        <taxon>Solanales</taxon>
        <taxon>Solanaceae</taxon>
        <taxon>Solanoideae</taxon>
        <taxon>Capsiceae</taxon>
        <taxon>Capsicum</taxon>
    </lineage>
</organism>
<evidence type="ECO:0000313" key="2">
    <source>
        <dbReference type="EMBL" id="PHT86232.1"/>
    </source>
</evidence>
<proteinExistence type="predicted"/>
<reference evidence="2 3" key="2">
    <citation type="journal article" date="2017" name="Genome Biol.">
        <title>New reference genome sequences of hot pepper reveal the massive evolution of plant disease-resistance genes by retroduplication.</title>
        <authorList>
            <person name="Kim S."/>
            <person name="Park J."/>
            <person name="Yeom S.I."/>
            <person name="Kim Y.M."/>
            <person name="Seo E."/>
            <person name="Kim K.T."/>
            <person name="Kim M.S."/>
            <person name="Lee J.M."/>
            <person name="Cheong K."/>
            <person name="Shin H.S."/>
            <person name="Kim S.B."/>
            <person name="Han K."/>
            <person name="Lee J."/>
            <person name="Park M."/>
            <person name="Lee H.A."/>
            <person name="Lee H.Y."/>
            <person name="Lee Y."/>
            <person name="Oh S."/>
            <person name="Lee J.H."/>
            <person name="Choi E."/>
            <person name="Choi E."/>
            <person name="Lee S.E."/>
            <person name="Jeon J."/>
            <person name="Kim H."/>
            <person name="Choi G."/>
            <person name="Song H."/>
            <person name="Lee J."/>
            <person name="Lee S.C."/>
            <person name="Kwon J.K."/>
            <person name="Lee H.Y."/>
            <person name="Koo N."/>
            <person name="Hong Y."/>
            <person name="Kim R.W."/>
            <person name="Kang W.H."/>
            <person name="Huh J.H."/>
            <person name="Kang B.C."/>
            <person name="Yang T.J."/>
            <person name="Lee Y.H."/>
            <person name="Bennetzen J.L."/>
            <person name="Choi D."/>
        </authorList>
    </citation>
    <scope>NUCLEOTIDE SEQUENCE [LARGE SCALE GENOMIC DNA]</scope>
    <source>
        <strain evidence="3">cv. CM334</strain>
    </source>
</reference>
<evidence type="ECO:0000313" key="3">
    <source>
        <dbReference type="Proteomes" id="UP000222542"/>
    </source>
</evidence>
<sequence>MKSKEKRDFEEHKVEIEKRVSELNLKIDKTIDEHEKLKKTERALKLAEVLLILQNSFKSSEATSKMKELMETVHPLLVSINQELKMPFFLTLRFVQTLSDPKIIDRIKVKLFGATTITRKIILEGALVVVVDGSGSGAVGGSSGAVVEANDASLIGFKINHYEYDHIGYTNFIPPSECAAYKCQDCKTKMMY</sequence>
<accession>A0A2G2ZW77</accession>
<keyword evidence="3" id="KW-1185">Reference proteome</keyword>
<dbReference type="Proteomes" id="UP000222542">
    <property type="component" value="Unassembled WGS sequence"/>
</dbReference>
<reference evidence="2 3" key="1">
    <citation type="journal article" date="2014" name="Nat. Genet.">
        <title>Genome sequence of the hot pepper provides insights into the evolution of pungency in Capsicum species.</title>
        <authorList>
            <person name="Kim S."/>
            <person name="Park M."/>
            <person name="Yeom S.I."/>
            <person name="Kim Y.M."/>
            <person name="Lee J.M."/>
            <person name="Lee H.A."/>
            <person name="Seo E."/>
            <person name="Choi J."/>
            <person name="Cheong K."/>
            <person name="Kim K.T."/>
            <person name="Jung K."/>
            <person name="Lee G.W."/>
            <person name="Oh S.K."/>
            <person name="Bae C."/>
            <person name="Kim S.B."/>
            <person name="Lee H.Y."/>
            <person name="Kim S.Y."/>
            <person name="Kim M.S."/>
            <person name="Kang B.C."/>
            <person name="Jo Y.D."/>
            <person name="Yang H.B."/>
            <person name="Jeong H.J."/>
            <person name="Kang W.H."/>
            <person name="Kwon J.K."/>
            <person name="Shin C."/>
            <person name="Lim J.Y."/>
            <person name="Park J.H."/>
            <person name="Huh J.H."/>
            <person name="Kim J.S."/>
            <person name="Kim B.D."/>
            <person name="Cohen O."/>
            <person name="Paran I."/>
            <person name="Suh M.C."/>
            <person name="Lee S.B."/>
            <person name="Kim Y.K."/>
            <person name="Shin Y."/>
            <person name="Noh S.J."/>
            <person name="Park J."/>
            <person name="Seo Y.S."/>
            <person name="Kwon S.Y."/>
            <person name="Kim H.A."/>
            <person name="Park J.M."/>
            <person name="Kim H.J."/>
            <person name="Choi S.B."/>
            <person name="Bosland P.W."/>
            <person name="Reeves G."/>
            <person name="Jo S.H."/>
            <person name="Lee B.W."/>
            <person name="Cho H.T."/>
            <person name="Choi H.S."/>
            <person name="Lee M.S."/>
            <person name="Yu Y."/>
            <person name="Do Choi Y."/>
            <person name="Park B.S."/>
            <person name="van Deynze A."/>
            <person name="Ashrafi H."/>
            <person name="Hill T."/>
            <person name="Kim W.T."/>
            <person name="Pai H.S."/>
            <person name="Ahn H.K."/>
            <person name="Yeam I."/>
            <person name="Giovannoni J.J."/>
            <person name="Rose J.K."/>
            <person name="Sorensen I."/>
            <person name="Lee S.J."/>
            <person name="Kim R.W."/>
            <person name="Choi I.Y."/>
            <person name="Choi B.S."/>
            <person name="Lim J.S."/>
            <person name="Lee Y.H."/>
            <person name="Choi D."/>
        </authorList>
    </citation>
    <scope>NUCLEOTIDE SEQUENCE [LARGE SCALE GENOMIC DNA]</scope>
    <source>
        <strain evidence="3">cv. CM334</strain>
    </source>
</reference>
<dbReference type="AlphaFoldDB" id="A0A2G2ZW77"/>
<feature type="coiled-coil region" evidence="1">
    <location>
        <begin position="6"/>
        <end position="40"/>
    </location>
</feature>
<comment type="caution">
    <text evidence="2">The sequence shown here is derived from an EMBL/GenBank/DDBJ whole genome shotgun (WGS) entry which is preliminary data.</text>
</comment>
<dbReference type="STRING" id="4072.A0A2G2ZW77"/>
<dbReference type="EMBL" id="AYRZ02000003">
    <property type="protein sequence ID" value="PHT86232.1"/>
    <property type="molecule type" value="Genomic_DNA"/>
</dbReference>
<gene>
    <name evidence="2" type="ORF">T459_08338</name>
</gene>
<name>A0A2G2ZW77_CAPAN</name>
<protein>
    <submittedName>
        <fullName evidence="2">Uncharacterized protein</fullName>
    </submittedName>
</protein>